<evidence type="ECO:0000259" key="11">
    <source>
        <dbReference type="PROSITE" id="PS50936"/>
    </source>
</evidence>
<dbReference type="InterPro" id="IPR012340">
    <property type="entry name" value="NA-bd_OB-fold"/>
</dbReference>
<sequence>MIRGRIEKALSGFYYVNTGAETLQCRARGKFRREGMSPLVGDWVQVRELGGGEGFVEAVEPRRNAFDRPAAANIDQLVIIASAALPVTDPYLIDRISAIAALKDCRVLLCLNKCDLDPAEELYGIYSGSAIRVLRVSAVTGQGIDELRRELAGKLSAFTGNSGVGKSSILNALDPRFSLAVGEVSKALGRGRHTTRHVELFSLGQDTYVIDTPGFASFDTQELDLELKEHLPETFPEFAPYVGGCRFVGCSHTKEKGCAVLEAVHQGKIPRSRHASYLRLYNELKDLKAWDKK</sequence>
<evidence type="ECO:0000256" key="1">
    <source>
        <dbReference type="ARBA" id="ARBA00022490"/>
    </source>
</evidence>
<dbReference type="InterPro" id="IPR004881">
    <property type="entry name" value="Ribosome_biogen_GTPase_RsgA"/>
</dbReference>
<dbReference type="PROSITE" id="PS50936">
    <property type="entry name" value="ENGC_GTPASE"/>
    <property type="match status" value="1"/>
</dbReference>
<keyword evidence="9 10" id="KW-0342">GTP-binding</keyword>
<dbReference type="CDD" id="cd01854">
    <property type="entry name" value="YjeQ_EngC"/>
    <property type="match status" value="1"/>
</dbReference>
<feature type="domain" description="CP-type G" evidence="12">
    <location>
        <begin position="63"/>
        <end position="218"/>
    </location>
</feature>
<evidence type="ECO:0000256" key="8">
    <source>
        <dbReference type="ARBA" id="ARBA00022884"/>
    </source>
</evidence>
<dbReference type="EC" id="3.6.1.-" evidence="10"/>
<dbReference type="NCBIfam" id="TIGR00157">
    <property type="entry name" value="ribosome small subunit-dependent GTPase A"/>
    <property type="match status" value="1"/>
</dbReference>
<keyword evidence="7 10" id="KW-0862">Zinc</keyword>
<keyword evidence="1 10" id="KW-0963">Cytoplasm</keyword>
<keyword evidence="4 10" id="KW-0699">rRNA-binding</keyword>
<dbReference type="GO" id="GO:0005525">
    <property type="term" value="F:GTP binding"/>
    <property type="evidence" value="ECO:0007669"/>
    <property type="project" value="UniProtKB-UniRule"/>
</dbReference>
<dbReference type="SUPFAM" id="SSF50249">
    <property type="entry name" value="Nucleic acid-binding proteins"/>
    <property type="match status" value="1"/>
</dbReference>
<comment type="function">
    <text evidence="10">One of several proteins that assist in the late maturation steps of the functional core of the 30S ribosomal subunit. Helps release RbfA from mature subunits. May play a role in the assembly of ribosomal proteins into the subunit. Circularly permuted GTPase that catalyzes slow GTP hydrolysis, GTPase activity is stimulated by the 30S ribosomal subunit.</text>
</comment>
<dbReference type="GO" id="GO:0046872">
    <property type="term" value="F:metal ion binding"/>
    <property type="evidence" value="ECO:0007669"/>
    <property type="project" value="UniProtKB-KW"/>
</dbReference>
<dbReference type="Gene3D" id="2.40.50.140">
    <property type="entry name" value="Nucleic acid-binding proteins"/>
    <property type="match status" value="1"/>
</dbReference>
<dbReference type="EMBL" id="JAJEPW010000010">
    <property type="protein sequence ID" value="MCC2128945.1"/>
    <property type="molecule type" value="Genomic_DNA"/>
</dbReference>
<dbReference type="GO" id="GO:0003924">
    <property type="term" value="F:GTPase activity"/>
    <property type="evidence" value="ECO:0007669"/>
    <property type="project" value="UniProtKB-UniRule"/>
</dbReference>
<evidence type="ECO:0000256" key="4">
    <source>
        <dbReference type="ARBA" id="ARBA00022730"/>
    </source>
</evidence>
<organism evidence="13 14">
    <name type="scientific">Brotocaccenecus cirricatena</name>
    <dbReference type="NCBI Taxonomy" id="3064195"/>
    <lineage>
        <taxon>Bacteria</taxon>
        <taxon>Bacillati</taxon>
        <taxon>Bacillota</taxon>
        <taxon>Clostridia</taxon>
        <taxon>Eubacteriales</taxon>
        <taxon>Oscillospiraceae</taxon>
        <taxon>Brotocaccenecus</taxon>
    </lineage>
</organism>
<evidence type="ECO:0000256" key="9">
    <source>
        <dbReference type="ARBA" id="ARBA00023134"/>
    </source>
</evidence>
<dbReference type="CDD" id="cd04466">
    <property type="entry name" value="S1_YloQ_GTPase"/>
    <property type="match status" value="1"/>
</dbReference>
<name>A0AAE3DDZ1_9FIRM</name>
<evidence type="ECO:0000259" key="12">
    <source>
        <dbReference type="PROSITE" id="PS51721"/>
    </source>
</evidence>
<feature type="binding site" evidence="10">
    <location>
        <begin position="112"/>
        <end position="115"/>
    </location>
    <ligand>
        <name>GTP</name>
        <dbReference type="ChEBI" id="CHEBI:37565"/>
    </ligand>
</feature>
<dbReference type="PANTHER" id="PTHR32120:SF11">
    <property type="entry name" value="SMALL RIBOSOMAL SUBUNIT BIOGENESIS GTPASE RSGA 1, MITOCHONDRIAL-RELATED"/>
    <property type="match status" value="1"/>
</dbReference>
<dbReference type="AlphaFoldDB" id="A0AAE3DDZ1"/>
<accession>A0AAE3DDZ1</accession>
<dbReference type="HAMAP" id="MF_01820">
    <property type="entry name" value="GTPase_RsgA"/>
    <property type="match status" value="1"/>
</dbReference>
<dbReference type="InterPro" id="IPR027417">
    <property type="entry name" value="P-loop_NTPase"/>
</dbReference>
<gene>
    <name evidence="10 13" type="primary">rsgA</name>
    <name evidence="13" type="ORF">LKD37_05335</name>
</gene>
<keyword evidence="14" id="KW-1185">Reference proteome</keyword>
<feature type="domain" description="EngC GTPase" evidence="11">
    <location>
        <begin position="72"/>
        <end position="216"/>
    </location>
</feature>
<proteinExistence type="inferred from homology"/>
<keyword evidence="3 10" id="KW-0479">Metal-binding</keyword>
<keyword evidence="8 10" id="KW-0694">RNA-binding</keyword>
<evidence type="ECO:0000313" key="13">
    <source>
        <dbReference type="EMBL" id="MCC2128945.1"/>
    </source>
</evidence>
<feature type="binding site" evidence="10">
    <location>
        <begin position="160"/>
        <end position="168"/>
    </location>
    <ligand>
        <name>GTP</name>
        <dbReference type="ChEBI" id="CHEBI:37565"/>
    </ligand>
</feature>
<protein>
    <recommendedName>
        <fullName evidence="10">Small ribosomal subunit biogenesis GTPase RsgA</fullName>
        <ecNumber evidence="10">3.6.1.-</ecNumber>
    </recommendedName>
</protein>
<dbReference type="GO" id="GO:0019843">
    <property type="term" value="F:rRNA binding"/>
    <property type="evidence" value="ECO:0007669"/>
    <property type="project" value="UniProtKB-KW"/>
</dbReference>
<dbReference type="RefSeq" id="WP_302928246.1">
    <property type="nucleotide sequence ID" value="NZ_JAJEPW010000010.1"/>
</dbReference>
<evidence type="ECO:0000256" key="5">
    <source>
        <dbReference type="ARBA" id="ARBA00022741"/>
    </source>
</evidence>
<comment type="cofactor">
    <cofactor evidence="10">
        <name>Zn(2+)</name>
        <dbReference type="ChEBI" id="CHEBI:29105"/>
    </cofactor>
    <text evidence="10">Binds 1 zinc ion per subunit.</text>
</comment>
<evidence type="ECO:0000256" key="7">
    <source>
        <dbReference type="ARBA" id="ARBA00022833"/>
    </source>
</evidence>
<dbReference type="Proteomes" id="UP001199319">
    <property type="component" value="Unassembled WGS sequence"/>
</dbReference>
<evidence type="ECO:0000256" key="6">
    <source>
        <dbReference type="ARBA" id="ARBA00022801"/>
    </source>
</evidence>
<comment type="subunit">
    <text evidence="10">Monomer. Associates with 30S ribosomal subunit, binds 16S rRNA.</text>
</comment>
<evidence type="ECO:0000256" key="2">
    <source>
        <dbReference type="ARBA" id="ARBA00022517"/>
    </source>
</evidence>
<dbReference type="InterPro" id="IPR010914">
    <property type="entry name" value="RsgA_GTPase_dom"/>
</dbReference>
<comment type="subcellular location">
    <subcellularLocation>
        <location evidence="10">Cytoplasm</location>
    </subcellularLocation>
</comment>
<dbReference type="GO" id="GO:0005737">
    <property type="term" value="C:cytoplasm"/>
    <property type="evidence" value="ECO:0007669"/>
    <property type="project" value="UniProtKB-SubCell"/>
</dbReference>
<comment type="caution">
    <text evidence="13">The sequence shown here is derived from an EMBL/GenBank/DDBJ whole genome shotgun (WGS) entry which is preliminary data.</text>
</comment>
<dbReference type="InterPro" id="IPR030378">
    <property type="entry name" value="G_CP_dom"/>
</dbReference>
<comment type="similarity">
    <text evidence="10">Belongs to the TRAFAC class YlqF/YawG GTPase family. RsgA subfamily.</text>
</comment>
<feature type="binding site" evidence="10">
    <location>
        <position position="245"/>
    </location>
    <ligand>
        <name>Zn(2+)</name>
        <dbReference type="ChEBI" id="CHEBI:29105"/>
    </ligand>
</feature>
<evidence type="ECO:0000256" key="10">
    <source>
        <dbReference type="HAMAP-Rule" id="MF_01820"/>
    </source>
</evidence>
<dbReference type="InterPro" id="IPR031944">
    <property type="entry name" value="RsgA_N"/>
</dbReference>
<dbReference type="GO" id="GO:0042274">
    <property type="term" value="P:ribosomal small subunit biogenesis"/>
    <property type="evidence" value="ECO:0007669"/>
    <property type="project" value="UniProtKB-UniRule"/>
</dbReference>
<dbReference type="Pfam" id="PF16745">
    <property type="entry name" value="RsgA_N"/>
    <property type="match status" value="1"/>
</dbReference>
<reference evidence="13" key="1">
    <citation type="submission" date="2021-10" db="EMBL/GenBank/DDBJ databases">
        <title>Anaerobic single-cell dispensing facilitates the cultivation of human gut bacteria.</title>
        <authorList>
            <person name="Afrizal A."/>
        </authorList>
    </citation>
    <scope>NUCLEOTIDE SEQUENCE</scope>
    <source>
        <strain evidence="13">CLA-AA-H272</strain>
    </source>
</reference>
<dbReference type="Gene3D" id="1.10.40.50">
    <property type="entry name" value="Probable gtpase engc, domain 3"/>
    <property type="match status" value="1"/>
</dbReference>
<evidence type="ECO:0000256" key="3">
    <source>
        <dbReference type="ARBA" id="ARBA00022723"/>
    </source>
</evidence>
<feature type="binding site" evidence="10">
    <location>
        <position position="258"/>
    </location>
    <ligand>
        <name>Zn(2+)</name>
        <dbReference type="ChEBI" id="CHEBI:29105"/>
    </ligand>
</feature>
<keyword evidence="6 10" id="KW-0378">Hydrolase</keyword>
<dbReference type="Gene3D" id="3.40.50.300">
    <property type="entry name" value="P-loop containing nucleotide triphosphate hydrolases"/>
    <property type="match status" value="1"/>
</dbReference>
<dbReference type="PROSITE" id="PS51721">
    <property type="entry name" value="G_CP"/>
    <property type="match status" value="1"/>
</dbReference>
<keyword evidence="2 10" id="KW-0690">Ribosome biogenesis</keyword>
<feature type="binding site" evidence="10">
    <location>
        <position position="250"/>
    </location>
    <ligand>
        <name>Zn(2+)</name>
        <dbReference type="ChEBI" id="CHEBI:29105"/>
    </ligand>
</feature>
<dbReference type="Pfam" id="PF03193">
    <property type="entry name" value="RsgA_GTPase"/>
    <property type="match status" value="1"/>
</dbReference>
<dbReference type="PANTHER" id="PTHR32120">
    <property type="entry name" value="SMALL RIBOSOMAL SUBUNIT BIOGENESIS GTPASE RSGA"/>
    <property type="match status" value="1"/>
</dbReference>
<dbReference type="SUPFAM" id="SSF52540">
    <property type="entry name" value="P-loop containing nucleoside triphosphate hydrolases"/>
    <property type="match status" value="1"/>
</dbReference>
<feature type="binding site" evidence="10">
    <location>
        <position position="252"/>
    </location>
    <ligand>
        <name>Zn(2+)</name>
        <dbReference type="ChEBI" id="CHEBI:29105"/>
    </ligand>
</feature>
<evidence type="ECO:0000313" key="14">
    <source>
        <dbReference type="Proteomes" id="UP001199319"/>
    </source>
</evidence>
<keyword evidence="5 10" id="KW-0547">Nucleotide-binding</keyword>